<evidence type="ECO:0000256" key="1">
    <source>
        <dbReference type="ARBA" id="ARBA00005606"/>
    </source>
</evidence>
<dbReference type="EMBL" id="PQIB02000006">
    <property type="protein sequence ID" value="RLN13666.1"/>
    <property type="molecule type" value="Genomic_DNA"/>
</dbReference>
<comment type="caution">
    <text evidence="3">The sequence shown here is derived from an EMBL/GenBank/DDBJ whole genome shotgun (WGS) entry which is preliminary data.</text>
</comment>
<accession>A0A3L6S321</accession>
<comment type="similarity">
    <text evidence="1">Belongs to the selenium-binding protein family.</text>
</comment>
<dbReference type="Pfam" id="PF05694">
    <property type="entry name" value="SBP56"/>
    <property type="match status" value="1"/>
</dbReference>
<evidence type="ECO:0000313" key="4">
    <source>
        <dbReference type="Proteomes" id="UP000275267"/>
    </source>
</evidence>
<protein>
    <submittedName>
        <fullName evidence="3">Uncharacterized protein</fullName>
    </submittedName>
</protein>
<gene>
    <name evidence="3" type="ORF">C2845_PM09G12270</name>
</gene>
<sequence length="285" mass="31780">MEKGPKGEAQLRHLRLQCWKKPGHRTLFAYGFWYQPRHKTMISSTWGAPAAFRAMVSVEDTFMYMIGRVVRFLHDPSKDTGYVGCALTSNMDYQKANRFPAITPSKSRRLLPRLTTTTLHGHHDAAPHRAAARSSPPANRPIILMRIRAFAAPNGHSSHCQSATTVQYFDHRLQPIILVRILSFAATREDLHCPCVVIQKKVPDKLLDQTSVTHLFPITKYIGLLATGLKGSSTNSRDLTLDEHCSGWPRLLTAAAPDDDHTAPDVCCAGQQIGLMIHRTAATPR</sequence>
<reference evidence="4" key="1">
    <citation type="journal article" date="2019" name="Nat. Commun.">
        <title>The genome of broomcorn millet.</title>
        <authorList>
            <person name="Zou C."/>
            <person name="Miki D."/>
            <person name="Li D."/>
            <person name="Tang Q."/>
            <person name="Xiao L."/>
            <person name="Rajput S."/>
            <person name="Deng P."/>
            <person name="Jia W."/>
            <person name="Huang R."/>
            <person name="Zhang M."/>
            <person name="Sun Y."/>
            <person name="Hu J."/>
            <person name="Fu X."/>
            <person name="Schnable P.S."/>
            <person name="Li F."/>
            <person name="Zhang H."/>
            <person name="Feng B."/>
            <person name="Zhu X."/>
            <person name="Liu R."/>
            <person name="Schnable J.C."/>
            <person name="Zhu J.-K."/>
            <person name="Zhang H."/>
        </authorList>
    </citation>
    <scope>NUCLEOTIDE SEQUENCE [LARGE SCALE GENOMIC DNA]</scope>
</reference>
<evidence type="ECO:0000313" key="3">
    <source>
        <dbReference type="EMBL" id="RLN13666.1"/>
    </source>
</evidence>
<dbReference type="Gene3D" id="3.60.20.10">
    <property type="entry name" value="Glutamine Phosphoribosylpyrophosphate, subunit 1, domain 1"/>
    <property type="match status" value="1"/>
</dbReference>
<dbReference type="STRING" id="4540.A0A3L6S321"/>
<dbReference type="InterPro" id="IPR008826">
    <property type="entry name" value="Se-bd"/>
</dbReference>
<proteinExistence type="inferred from homology"/>
<dbReference type="GO" id="GO:0008430">
    <property type="term" value="F:selenium binding"/>
    <property type="evidence" value="ECO:0007669"/>
    <property type="project" value="InterPro"/>
</dbReference>
<dbReference type="AlphaFoldDB" id="A0A3L6S321"/>
<dbReference type="PANTHER" id="PTHR23300:SF0">
    <property type="entry name" value="METHANETHIOL OXIDASE"/>
    <property type="match status" value="1"/>
</dbReference>
<dbReference type="Proteomes" id="UP000275267">
    <property type="component" value="Unassembled WGS sequence"/>
</dbReference>
<keyword evidence="4" id="KW-1185">Reference proteome</keyword>
<name>A0A3L6S321_PANMI</name>
<dbReference type="InterPro" id="IPR029055">
    <property type="entry name" value="Ntn_hydrolases_N"/>
</dbReference>
<keyword evidence="2" id="KW-0711">Selenium</keyword>
<organism evidence="3 4">
    <name type="scientific">Panicum miliaceum</name>
    <name type="common">Proso millet</name>
    <name type="synonym">Broomcorn millet</name>
    <dbReference type="NCBI Taxonomy" id="4540"/>
    <lineage>
        <taxon>Eukaryota</taxon>
        <taxon>Viridiplantae</taxon>
        <taxon>Streptophyta</taxon>
        <taxon>Embryophyta</taxon>
        <taxon>Tracheophyta</taxon>
        <taxon>Spermatophyta</taxon>
        <taxon>Magnoliopsida</taxon>
        <taxon>Liliopsida</taxon>
        <taxon>Poales</taxon>
        <taxon>Poaceae</taxon>
        <taxon>PACMAD clade</taxon>
        <taxon>Panicoideae</taxon>
        <taxon>Panicodae</taxon>
        <taxon>Paniceae</taxon>
        <taxon>Panicinae</taxon>
        <taxon>Panicum</taxon>
        <taxon>Panicum sect. Panicum</taxon>
    </lineage>
</organism>
<dbReference type="PANTHER" id="PTHR23300">
    <property type="entry name" value="METHANETHIOL OXIDASE"/>
    <property type="match status" value="1"/>
</dbReference>
<evidence type="ECO:0000256" key="2">
    <source>
        <dbReference type="ARBA" id="ARBA00023266"/>
    </source>
</evidence>